<sequence length="764" mass="87250">MPSFCAVVNCSYKYVRSDSLSFHRRKDLLQQWQDFTLRGNDWIPSKWSSVCSRHFLDSDFSKIKGRKTLKKNAVPTVRVADESLNVIVEQVTLSTDPLVSSNSNNATNVGTKSTCRFCGNTALNCVSFDKSLELYGMIQKCFPTLQILNDDTLPLPKDICDECCKQLEHFSQFCDVVMLAQTELQRKYRRQLMIKQEPVVRVKQEACETLDNLFPDELDMGLDDACCDHEPGGDDENEQKFQFCNFPMLNAQDIINNCDIMEIINLDDPFINIADDADVTQAQPVNSTLPVVPTVNEMIQSEMLIEEHNYAKEDWQSPSLRQYKKEKVEPELPVAAAAAEPEARSTKPIVTNVSQIPNPMLCELLPPPPPAAPATTTVSKPNIVVLNDSVVQSSAFRLHNCNLCSTKFFTSESLNQHYAQAHGTPTSAPMVSVPPLNLNMTVAESKLESSATLTLPTALTTTDYWQAEWLPAQQQQQLPAKKKIDILDMQRSFLHHDLISSSAALPAPLLADTAPKTQNSAYAKLAARYRRLQSKMREMKAGGGSSSSSKSTLRRHRCSQCARRFVSLMQLLTHRRRRRHFVLPPTRIFAVKCFGCTKLFHSRLSLRQHMRYICQSLPLRTARLQRYKCRHCQSISFTHWRIYRRHELKCRQQRQSKGKGRCKQNQMQAKRCQTSHSCNACQKVFSSLNGLRQHRITHTLERRYNCNICERVYKRRNGLSQHVKGYHLQLKPHQCPVCQHHYALKGDMLRCRHSLRLIPQSQPK</sequence>
<dbReference type="SUPFAM" id="SSF57716">
    <property type="entry name" value="Glucocorticoid receptor-like (DNA-binding domain)"/>
    <property type="match status" value="2"/>
</dbReference>
<feature type="binding site" evidence="10">
    <location>
        <position position="118"/>
    </location>
    <ligand>
        <name>Zn(2+)</name>
        <dbReference type="ChEBI" id="CHEBI:29105"/>
    </ligand>
</feature>
<name>A0A0M4EAY7_DROBS</name>
<dbReference type="SMART" id="SM00868">
    <property type="entry name" value="zf-AD"/>
    <property type="match status" value="1"/>
</dbReference>
<keyword evidence="7" id="KW-0539">Nucleus</keyword>
<dbReference type="InterPro" id="IPR050888">
    <property type="entry name" value="ZnF_C2H2-type_TF"/>
</dbReference>
<evidence type="ECO:0000256" key="8">
    <source>
        <dbReference type="PROSITE-ProRule" id="PRU00042"/>
    </source>
</evidence>
<evidence type="ECO:0000256" key="5">
    <source>
        <dbReference type="ARBA" id="ARBA00022833"/>
    </source>
</evidence>
<evidence type="ECO:0000313" key="15">
    <source>
        <dbReference type="Proteomes" id="UP000494163"/>
    </source>
</evidence>
<dbReference type="InterPro" id="IPR012934">
    <property type="entry name" value="Znf_AD"/>
</dbReference>
<dbReference type="EMBL" id="CP012523">
    <property type="protein sequence ID" value="ALC38485.1"/>
    <property type="molecule type" value="Genomic_DNA"/>
</dbReference>
<dbReference type="PANTHER" id="PTHR24406">
    <property type="entry name" value="TRANSCRIPTIONAL REPRESSOR CTCFL-RELATED"/>
    <property type="match status" value="1"/>
</dbReference>
<feature type="binding site" evidence="10">
    <location>
        <position position="115"/>
    </location>
    <ligand>
        <name>Zn(2+)</name>
        <dbReference type="ChEBI" id="CHEBI:29105"/>
    </ligand>
</feature>
<keyword evidence="5 10" id="KW-0862">Zinc</keyword>
<evidence type="ECO:0000256" key="9">
    <source>
        <dbReference type="PROSITE-ProRule" id="PRU00309"/>
    </source>
</evidence>
<dbReference type="OMA" id="KFQFCDF"/>
<evidence type="ECO:0000259" key="11">
    <source>
        <dbReference type="PROSITE" id="PS50157"/>
    </source>
</evidence>
<keyword evidence="3" id="KW-0677">Repeat</keyword>
<feature type="domain" description="THAP-type" evidence="12">
    <location>
        <begin position="1"/>
        <end position="78"/>
    </location>
</feature>
<gene>
    <name evidence="14" type="ORF">Dbus_chr2Lg570</name>
</gene>
<reference evidence="14 15" key="1">
    <citation type="submission" date="2015-08" db="EMBL/GenBank/DDBJ databases">
        <title>Ancestral chromatin configuration constrains chromatin evolution on differentiating sex chromosomes in Drosophila.</title>
        <authorList>
            <person name="Zhou Q."/>
            <person name="Bachtrog D."/>
        </authorList>
    </citation>
    <scope>NUCLEOTIDE SEQUENCE [LARGE SCALE GENOMIC DNA]</scope>
    <source>
        <tissue evidence="14">Whole larvae</tissue>
    </source>
</reference>
<keyword evidence="15" id="KW-1185">Reference proteome</keyword>
<evidence type="ECO:0000313" key="14">
    <source>
        <dbReference type="EMBL" id="ALC38485.1"/>
    </source>
</evidence>
<dbReference type="PROSITE" id="PS50157">
    <property type="entry name" value="ZINC_FINGER_C2H2_2"/>
    <property type="match status" value="3"/>
</dbReference>
<comment type="subcellular location">
    <subcellularLocation>
        <location evidence="1">Nucleus</location>
    </subcellularLocation>
</comment>
<evidence type="ECO:0000256" key="3">
    <source>
        <dbReference type="ARBA" id="ARBA00022737"/>
    </source>
</evidence>
<keyword evidence="4 8" id="KW-0863">Zinc-finger</keyword>
<feature type="domain" description="C2H2-type" evidence="11">
    <location>
        <begin position="676"/>
        <end position="703"/>
    </location>
</feature>
<evidence type="ECO:0000256" key="1">
    <source>
        <dbReference type="ARBA" id="ARBA00004123"/>
    </source>
</evidence>
<feature type="domain" description="C2H2-type" evidence="11">
    <location>
        <begin position="704"/>
        <end position="732"/>
    </location>
</feature>
<organism evidence="14 15">
    <name type="scientific">Drosophila busckii</name>
    <name type="common">Fruit fly</name>
    <dbReference type="NCBI Taxonomy" id="30019"/>
    <lineage>
        <taxon>Eukaryota</taxon>
        <taxon>Metazoa</taxon>
        <taxon>Ecdysozoa</taxon>
        <taxon>Arthropoda</taxon>
        <taxon>Hexapoda</taxon>
        <taxon>Insecta</taxon>
        <taxon>Pterygota</taxon>
        <taxon>Neoptera</taxon>
        <taxon>Endopterygota</taxon>
        <taxon>Diptera</taxon>
        <taxon>Brachycera</taxon>
        <taxon>Muscomorpha</taxon>
        <taxon>Ephydroidea</taxon>
        <taxon>Drosophilidae</taxon>
        <taxon>Drosophila</taxon>
    </lineage>
</organism>
<proteinExistence type="predicted"/>
<feature type="domain" description="C2H2-type" evidence="11">
    <location>
        <begin position="556"/>
        <end position="585"/>
    </location>
</feature>
<dbReference type="GO" id="GO:0003677">
    <property type="term" value="F:DNA binding"/>
    <property type="evidence" value="ECO:0007669"/>
    <property type="project" value="UniProtKB-UniRule"/>
</dbReference>
<accession>A0A0M4EAY7</accession>
<dbReference type="Proteomes" id="UP000494163">
    <property type="component" value="Chromosome 2L"/>
</dbReference>
<keyword evidence="6 9" id="KW-0238">DNA-binding</keyword>
<evidence type="ECO:0000256" key="2">
    <source>
        <dbReference type="ARBA" id="ARBA00022723"/>
    </source>
</evidence>
<evidence type="ECO:0000256" key="4">
    <source>
        <dbReference type="ARBA" id="ARBA00022771"/>
    </source>
</evidence>
<keyword evidence="2 10" id="KW-0479">Metal-binding</keyword>
<dbReference type="SUPFAM" id="SSF57667">
    <property type="entry name" value="beta-beta-alpha zinc fingers"/>
    <property type="match status" value="2"/>
</dbReference>
<dbReference type="InterPro" id="IPR036236">
    <property type="entry name" value="Znf_C2H2_sf"/>
</dbReference>
<evidence type="ECO:0000256" key="7">
    <source>
        <dbReference type="ARBA" id="ARBA00023242"/>
    </source>
</evidence>
<dbReference type="InterPro" id="IPR006612">
    <property type="entry name" value="THAP_Znf"/>
</dbReference>
<dbReference type="PROSITE" id="PS50950">
    <property type="entry name" value="ZF_THAP"/>
    <property type="match status" value="1"/>
</dbReference>
<evidence type="ECO:0000256" key="6">
    <source>
        <dbReference type="ARBA" id="ARBA00023125"/>
    </source>
</evidence>
<dbReference type="Gene3D" id="3.40.1800.20">
    <property type="match status" value="1"/>
</dbReference>
<dbReference type="SMART" id="SM00692">
    <property type="entry name" value="DM3"/>
    <property type="match status" value="1"/>
</dbReference>
<dbReference type="GO" id="GO:0005634">
    <property type="term" value="C:nucleus"/>
    <property type="evidence" value="ECO:0007669"/>
    <property type="project" value="UniProtKB-SubCell"/>
</dbReference>
<dbReference type="SMART" id="SM00980">
    <property type="entry name" value="THAP"/>
    <property type="match status" value="1"/>
</dbReference>
<dbReference type="AlphaFoldDB" id="A0A0M4EAY7"/>
<protein>
    <submittedName>
        <fullName evidence="14">CG10431</fullName>
    </submittedName>
</protein>
<feature type="binding site" evidence="10">
    <location>
        <position position="163"/>
    </location>
    <ligand>
        <name>Zn(2+)</name>
        <dbReference type="ChEBI" id="CHEBI:29105"/>
    </ligand>
</feature>
<dbReference type="Gene3D" id="3.30.160.60">
    <property type="entry name" value="Classic Zinc Finger"/>
    <property type="match status" value="2"/>
</dbReference>
<evidence type="ECO:0000259" key="13">
    <source>
        <dbReference type="PROSITE" id="PS51915"/>
    </source>
</evidence>
<dbReference type="GO" id="GO:0008270">
    <property type="term" value="F:zinc ion binding"/>
    <property type="evidence" value="ECO:0007669"/>
    <property type="project" value="UniProtKB-UniRule"/>
</dbReference>
<evidence type="ECO:0000256" key="10">
    <source>
        <dbReference type="PROSITE-ProRule" id="PRU01263"/>
    </source>
</evidence>
<dbReference type="InterPro" id="IPR013087">
    <property type="entry name" value="Znf_C2H2_type"/>
</dbReference>
<dbReference type="PROSITE" id="PS00028">
    <property type="entry name" value="ZINC_FINGER_C2H2_1"/>
    <property type="match status" value="4"/>
</dbReference>
<dbReference type="SMART" id="SM00355">
    <property type="entry name" value="ZnF_C2H2"/>
    <property type="match status" value="6"/>
</dbReference>
<dbReference type="PROSITE" id="PS51915">
    <property type="entry name" value="ZAD"/>
    <property type="match status" value="1"/>
</dbReference>
<feature type="domain" description="ZAD" evidence="13">
    <location>
        <begin position="113"/>
        <end position="187"/>
    </location>
</feature>
<dbReference type="OrthoDB" id="6496718at2759"/>
<evidence type="ECO:0000259" key="12">
    <source>
        <dbReference type="PROSITE" id="PS50950"/>
    </source>
</evidence>
<feature type="binding site" evidence="10">
    <location>
        <position position="160"/>
    </location>
    <ligand>
        <name>Zn(2+)</name>
        <dbReference type="ChEBI" id="CHEBI:29105"/>
    </ligand>
</feature>